<reference evidence="2" key="1">
    <citation type="journal article" date="2019" name="bioRxiv">
        <title>The Genome of the Zebra Mussel, Dreissena polymorpha: A Resource for Invasive Species Research.</title>
        <authorList>
            <person name="McCartney M.A."/>
            <person name="Auch B."/>
            <person name="Kono T."/>
            <person name="Mallez S."/>
            <person name="Zhang Y."/>
            <person name="Obille A."/>
            <person name="Becker A."/>
            <person name="Abrahante J.E."/>
            <person name="Garbe J."/>
            <person name="Badalamenti J.P."/>
            <person name="Herman A."/>
            <person name="Mangelson H."/>
            <person name="Liachko I."/>
            <person name="Sullivan S."/>
            <person name="Sone E.D."/>
            <person name="Koren S."/>
            <person name="Silverstein K.A.T."/>
            <person name="Beckman K.B."/>
            <person name="Gohl D.M."/>
        </authorList>
    </citation>
    <scope>NUCLEOTIDE SEQUENCE</scope>
    <source>
        <strain evidence="2">Duluth1</strain>
        <tissue evidence="2">Whole animal</tissue>
    </source>
</reference>
<dbReference type="AlphaFoldDB" id="A0A9D4LBD3"/>
<dbReference type="EMBL" id="JAIWYP010000003">
    <property type="protein sequence ID" value="KAH3854694.1"/>
    <property type="molecule type" value="Genomic_DNA"/>
</dbReference>
<dbReference type="Proteomes" id="UP000828390">
    <property type="component" value="Unassembled WGS sequence"/>
</dbReference>
<keyword evidence="3" id="KW-1185">Reference proteome</keyword>
<comment type="caution">
    <text evidence="2">The sequence shown here is derived from an EMBL/GenBank/DDBJ whole genome shotgun (WGS) entry which is preliminary data.</text>
</comment>
<evidence type="ECO:0000256" key="1">
    <source>
        <dbReference type="SAM" id="MobiDB-lite"/>
    </source>
</evidence>
<feature type="compositionally biased region" description="Basic and acidic residues" evidence="1">
    <location>
        <begin position="99"/>
        <end position="109"/>
    </location>
</feature>
<proteinExistence type="predicted"/>
<protein>
    <submittedName>
        <fullName evidence="2">Uncharacterized protein</fullName>
    </submittedName>
</protein>
<gene>
    <name evidence="2" type="ORF">DPMN_097242</name>
</gene>
<organism evidence="2 3">
    <name type="scientific">Dreissena polymorpha</name>
    <name type="common">Zebra mussel</name>
    <name type="synonym">Mytilus polymorpha</name>
    <dbReference type="NCBI Taxonomy" id="45954"/>
    <lineage>
        <taxon>Eukaryota</taxon>
        <taxon>Metazoa</taxon>
        <taxon>Spiralia</taxon>
        <taxon>Lophotrochozoa</taxon>
        <taxon>Mollusca</taxon>
        <taxon>Bivalvia</taxon>
        <taxon>Autobranchia</taxon>
        <taxon>Heteroconchia</taxon>
        <taxon>Euheterodonta</taxon>
        <taxon>Imparidentia</taxon>
        <taxon>Neoheterodontei</taxon>
        <taxon>Myida</taxon>
        <taxon>Dreissenoidea</taxon>
        <taxon>Dreissenidae</taxon>
        <taxon>Dreissena</taxon>
    </lineage>
</organism>
<evidence type="ECO:0000313" key="3">
    <source>
        <dbReference type="Proteomes" id="UP000828390"/>
    </source>
</evidence>
<reference evidence="2" key="2">
    <citation type="submission" date="2020-11" db="EMBL/GenBank/DDBJ databases">
        <authorList>
            <person name="McCartney M.A."/>
            <person name="Auch B."/>
            <person name="Kono T."/>
            <person name="Mallez S."/>
            <person name="Becker A."/>
            <person name="Gohl D.M."/>
            <person name="Silverstein K.A.T."/>
            <person name="Koren S."/>
            <person name="Bechman K.B."/>
            <person name="Herman A."/>
            <person name="Abrahante J.E."/>
            <person name="Garbe J."/>
        </authorList>
    </citation>
    <scope>NUCLEOTIDE SEQUENCE</scope>
    <source>
        <strain evidence="2">Duluth1</strain>
        <tissue evidence="2">Whole animal</tissue>
    </source>
</reference>
<evidence type="ECO:0000313" key="2">
    <source>
        <dbReference type="EMBL" id="KAH3854694.1"/>
    </source>
</evidence>
<accession>A0A9D4LBD3</accession>
<sequence length="210" mass="23564">MIFSDSLQRCQYRLGTCRRHPDGARKSPRLSEHLQETLRQSATVTVYALAGDSQTVSEVTQTVGAPAGDSQTEPDSLPGRLGICRRLPYSLRRSQYRLDTCRRLPDKSRPSPRPSRHQQETPRQSVTERRPSVHLQGTPRRCHTVSKTIWAPAGDSQTETIWAPAGDSQTLCDPAKTVWAPKGNSQTVPGSLPDYRGTCSRRRNSLRRYL</sequence>
<name>A0A9D4LBD3_DREPO</name>
<feature type="region of interest" description="Disordered" evidence="1">
    <location>
        <begin position="98"/>
        <end position="141"/>
    </location>
</feature>